<evidence type="ECO:0000313" key="3">
    <source>
        <dbReference type="RefSeq" id="XP_022093594.1"/>
    </source>
</evidence>
<feature type="region of interest" description="Disordered" evidence="1">
    <location>
        <begin position="1"/>
        <end position="24"/>
    </location>
</feature>
<dbReference type="Gene3D" id="1.25.10.10">
    <property type="entry name" value="Leucine-rich Repeat Variant"/>
    <property type="match status" value="1"/>
</dbReference>
<dbReference type="RefSeq" id="XP_022093595.1">
    <property type="nucleotide sequence ID" value="XM_022237903.1"/>
</dbReference>
<evidence type="ECO:0000313" key="4">
    <source>
        <dbReference type="RefSeq" id="XP_022093595.1"/>
    </source>
</evidence>
<dbReference type="RefSeq" id="XP_022093594.1">
    <property type="nucleotide sequence ID" value="XM_022237902.1"/>
</dbReference>
<evidence type="ECO:0000313" key="5">
    <source>
        <dbReference type="RefSeq" id="XP_022093596.1"/>
    </source>
</evidence>
<dbReference type="OrthoDB" id="10015792at2759"/>
<evidence type="ECO:0000313" key="2">
    <source>
        <dbReference type="Proteomes" id="UP000694845"/>
    </source>
</evidence>
<dbReference type="GO" id="GO:0007127">
    <property type="term" value="P:meiosis I"/>
    <property type="evidence" value="ECO:0007669"/>
    <property type="project" value="TreeGrafter"/>
</dbReference>
<gene>
    <name evidence="3 4 5" type="primary">LOC110980870</name>
</gene>
<dbReference type="InterPro" id="IPR011989">
    <property type="entry name" value="ARM-like"/>
</dbReference>
<dbReference type="PANTHER" id="PTHR12044:SF14">
    <property type="entry name" value="MEIOTIC DOUBLE-STRANDED BREAK FORMATION PROTEIN 1"/>
    <property type="match status" value="1"/>
</dbReference>
<dbReference type="InterPro" id="IPR052133">
    <property type="entry name" value="Immune_Signaling-Apoptosis_Reg"/>
</dbReference>
<protein>
    <submittedName>
        <fullName evidence="3 4">Meiosis inhibitor protein 1-like isoform X1</fullName>
    </submittedName>
</protein>
<sequence>MTSNLSQLSSFTGNHGQHDPEWTITGSSPTSLSCLACIVETMEDPNSEVPMVKKKHLLGELLKAINTHERLLSDLLAGDSRVAWHLAQTVYRVLEIPDEALSIIVIEVLVQLCCMLKSEELVCCLVHQISVQVQQLSSFSTSLPALTLLGQLLHTIPGLAKMVSHDQESLTGFLLTGLSYPDEKVKSVCAFILAHAITSPAEGDRQLFWARNGDLPSSVLSLLATGQSKELRVNALGLLKKLLEHEEPARILMQYQGKTSLSSVIKKMLMSRDDTLQVTSVQCTAQILLHQKAQLSHHCQYAEELLNSDVAEFLYETLATVNGLLLSSTFCCLLLLTEIDSFFSKCHTVYGIESIVRAVQQSAKLNNTEALNQGLKLLSEIFKKQPGDIHLMNNDSTLTQLTLTLTDCMTHTETPTVTHATQALADLLRRDQLPSPLPFQTLITTLQALLDVFHRLPKPLVGHSHRGHHGCSLRGHSRQEGLGRSHSKQEMLLNTGLGALHKAFRLAAACLNDPTTTESQFTAPNSQDTKATDAGLSCLIQFLLQAVEGTCIPLVMMNIETISIPHIFTSLFSMLCVAMEFDVGDINKFAVKLVSSFFIQLAITIRNKFPTQDRLLQDAINCFLVGLCTSIQDPRFALEEKQELRDTLQKALPHIHGSADEMLPLLHEVPPSASSSSSSLLGQDDVDSALHIKQQACLALLYYAFLYHDKLAPESAVSEAVVSFLTNHSNLKRLPTSTAKHLLLLLAMCHGKGWDQPMHSGVLSFLKVLQERDITRVYTHHPSILNWCFGPASPPSQFAQGIIEQWLLCSRSGNKAEATEAWQQGGEGDILSNLLRSNPTCLDMLLDIMSSGGNGLVQEALAVLESVFNGAASSASDEESTQSLLVALRKRLPDVVQRIFMSEEEAPLDVHILALLRLRCTLLERCPRTELDPTDIKLMYHVINLISKSTNSNPNILQVSLNYLTCLLIQTSTQEETRVVSILLSNTSILQLLESLVSSDSPSQLHTQQCSSLSLVTQIITGQAKFNIRVSHTMTLELRFAMDLMRQNKDRLRKVCGLQLWTALFNAKFESPVLRITCKSALRTLREDEDIGLDIQARDLKSVYVWLQNSIVQGNPLLCQAAVSCMRSLIAYLLGRSQTLAHHLLAQPWNHRLINYCLESNLDSNHVPTYVIQLITMFLQHGKREKMVSIQHLQGMTDYLKSLDISQCMNQQAVLDALLMVQQVIVQPDVKVTLNIVQGLGAFLQQVTNPAKYQSLERQDDLKCVRLNGVVLQHPRSYTMDSKMISPPAHQIPFLAKDLLEKLTRYKE</sequence>
<dbReference type="OMA" id="RVCIHFI"/>
<dbReference type="PANTHER" id="PTHR12044">
    <property type="entry name" value="BCL2 INTERACTING MEDIATOR OF CELL DEATH"/>
    <property type="match status" value="1"/>
</dbReference>
<keyword evidence="2" id="KW-1185">Reference proteome</keyword>
<feature type="compositionally biased region" description="Polar residues" evidence="1">
    <location>
        <begin position="1"/>
        <end position="15"/>
    </location>
</feature>
<dbReference type="KEGG" id="aplc:110980870"/>
<dbReference type="Proteomes" id="UP000694845">
    <property type="component" value="Unplaced"/>
</dbReference>
<reference evidence="3 4" key="1">
    <citation type="submission" date="2025-04" db="UniProtKB">
        <authorList>
            <consortium name="RefSeq"/>
        </authorList>
    </citation>
    <scope>IDENTIFICATION</scope>
</reference>
<evidence type="ECO:0000256" key="1">
    <source>
        <dbReference type="SAM" id="MobiDB-lite"/>
    </source>
</evidence>
<dbReference type="InterPro" id="IPR016024">
    <property type="entry name" value="ARM-type_fold"/>
</dbReference>
<accession>A0A8B7YMC0</accession>
<proteinExistence type="predicted"/>
<dbReference type="RefSeq" id="XP_022093596.1">
    <property type="nucleotide sequence ID" value="XM_022237904.1"/>
</dbReference>
<organism evidence="2 4">
    <name type="scientific">Acanthaster planci</name>
    <name type="common">Crown-of-thorns starfish</name>
    <dbReference type="NCBI Taxonomy" id="133434"/>
    <lineage>
        <taxon>Eukaryota</taxon>
        <taxon>Metazoa</taxon>
        <taxon>Echinodermata</taxon>
        <taxon>Eleutherozoa</taxon>
        <taxon>Asterozoa</taxon>
        <taxon>Asteroidea</taxon>
        <taxon>Valvatacea</taxon>
        <taxon>Valvatida</taxon>
        <taxon>Acanthasteridae</taxon>
        <taxon>Acanthaster</taxon>
    </lineage>
</organism>
<name>A0A8B7YMC0_ACAPL</name>
<dbReference type="GeneID" id="110980870"/>
<dbReference type="SUPFAM" id="SSF48371">
    <property type="entry name" value="ARM repeat"/>
    <property type="match status" value="2"/>
</dbReference>